<accession>A0A1V0S897</accession>
<reference evidence="2 3" key="1">
    <citation type="journal article" date="2017" name="BMC Genomics">
        <title>Genomic characterization of two novel pathogenic avipoxviruses isolated from pacific shearwaters (Ardenna spp.).</title>
        <authorList>
            <person name="Sarker S."/>
            <person name="Das S."/>
            <person name="Lavers J.L."/>
            <person name="Hutton I."/>
            <person name="Helbig K."/>
            <person name="Imbery J."/>
            <person name="Upton C."/>
            <person name="Raidal S.R."/>
        </authorList>
    </citation>
    <scope>NUCLEOTIDE SEQUENCE [LARGE SCALE GENOMIC DNA]</scope>
    <source>
        <strain evidence="2 3">SWPV-1</strain>
    </source>
</reference>
<dbReference type="Proteomes" id="UP000315116">
    <property type="component" value="Segment"/>
</dbReference>
<keyword evidence="1" id="KW-0472">Membrane</keyword>
<protein>
    <submittedName>
        <fullName evidence="2">SWPV1-285</fullName>
    </submittedName>
</protein>
<dbReference type="EMBL" id="KX857216">
    <property type="protein sequence ID" value="ARF02844.1"/>
    <property type="molecule type" value="Genomic_DNA"/>
</dbReference>
<keyword evidence="1" id="KW-0812">Transmembrane</keyword>
<proteinExistence type="predicted"/>
<evidence type="ECO:0000256" key="1">
    <source>
        <dbReference type="SAM" id="Phobius"/>
    </source>
</evidence>
<sequence>MKIINMKANISFVIAIIVPLIFCILTGYLQHIMIREWTDYKLCDSGNNCLYLPLMYQHKSKYEYGIY</sequence>
<evidence type="ECO:0000313" key="2">
    <source>
        <dbReference type="EMBL" id="ARF02844.1"/>
    </source>
</evidence>
<feature type="transmembrane region" description="Helical" evidence="1">
    <location>
        <begin position="12"/>
        <end position="32"/>
    </location>
</feature>
<name>A0A1V0S897_CNPV</name>
<organism evidence="2 3">
    <name type="scientific">Shearwaterpox virus</name>
    <dbReference type="NCBI Taxonomy" id="1974596"/>
    <lineage>
        <taxon>Viruses</taxon>
        <taxon>Varidnaviria</taxon>
        <taxon>Bamfordvirae</taxon>
        <taxon>Nucleocytoviricota</taxon>
        <taxon>Pokkesviricetes</taxon>
        <taxon>Chitovirales</taxon>
        <taxon>Poxviridae</taxon>
        <taxon>Chordopoxvirinae</taxon>
        <taxon>Avipoxvirus</taxon>
        <taxon>Avipoxvirus canarypox</taxon>
        <taxon>Canarypox virus</taxon>
    </lineage>
</organism>
<evidence type="ECO:0000313" key="3">
    <source>
        <dbReference type="Proteomes" id="UP000315116"/>
    </source>
</evidence>
<keyword evidence="1" id="KW-1133">Transmembrane helix</keyword>
<gene>
    <name evidence="2" type="primary">SWPV1-285</name>
</gene>